<dbReference type="Proteomes" id="UP001497623">
    <property type="component" value="Unassembled WGS sequence"/>
</dbReference>
<feature type="region of interest" description="Disordered" evidence="1">
    <location>
        <begin position="239"/>
        <end position="329"/>
    </location>
</feature>
<dbReference type="Gene3D" id="3.80.10.10">
    <property type="entry name" value="Ribonuclease Inhibitor"/>
    <property type="match status" value="1"/>
</dbReference>
<dbReference type="GO" id="GO:0015074">
    <property type="term" value="P:DNA integration"/>
    <property type="evidence" value="ECO:0007669"/>
    <property type="project" value="InterPro"/>
</dbReference>
<evidence type="ECO:0000313" key="4">
    <source>
        <dbReference type="Proteomes" id="UP001497623"/>
    </source>
</evidence>
<evidence type="ECO:0000256" key="1">
    <source>
        <dbReference type="SAM" id="MobiDB-lite"/>
    </source>
</evidence>
<dbReference type="InterPro" id="IPR012337">
    <property type="entry name" value="RNaseH-like_sf"/>
</dbReference>
<evidence type="ECO:0000313" key="3">
    <source>
        <dbReference type="EMBL" id="CAL4105044.1"/>
    </source>
</evidence>
<proteinExistence type="predicted"/>
<sequence length="627" mass="67979">MATRFCAATVVQNKCPSTIITGLFTSWITTFGAPKKILTDNGREFNNSEMRALGEAFNIKIMTTAAESPWSNGICERLNGVLGILVNKIIFDVKCDIRMALAWAVSARNAYDNNSGFSPNQLVFGFNPAIPDIFHNKLPGFEEVTSSEIVRRNLNALHVARHEFVKVESDERIRRALRHNVRNTEVKDLHNGDAVFYKRNNEQRWRGPGSVIGRDGKQVLVKHSGTFVRVHTVRLAKMPRKGISQSGSSTIGKTRELGSFDSSSGLSKNVEPGSFDGSRELGSFDGSSGLSRNVEPGSFDGSRELGSVDGSNSFGKNVEPGSFDGSRELGSFDGSSSLSKNVELGSFDGSRELGSFDGSSGFGKNVEPGSFDGSRELGSFDGSSGFGKNVEPGSFDGSRELGSFDGSSSFSKNVEPGSFDGSKELGSFDGSSSFGKNVEPGSFDGSRELGSFDGSRSLGKNVDLFENRSRGDVGSKISKLDLGTKEGNGTSGKYVKQQNDTTCAGKMGYWKKGQRFQGLDPVTGMLISGKILGRAGKVTGVNKDCYNVQLDNDGWTGWFNLATLRELSEVNENIEMIILFSNDAVSLAKNKEIQTWIDNKVFEVVPNEGQRAISVRWIVTEKQKMMV</sequence>
<dbReference type="EMBL" id="CAXKWB010012611">
    <property type="protein sequence ID" value="CAL4105044.1"/>
    <property type="molecule type" value="Genomic_DNA"/>
</dbReference>
<dbReference type="InterPro" id="IPR001584">
    <property type="entry name" value="Integrase_cat-core"/>
</dbReference>
<dbReference type="PROSITE" id="PS50994">
    <property type="entry name" value="INTEGRASE"/>
    <property type="match status" value="1"/>
</dbReference>
<dbReference type="InterPro" id="IPR050951">
    <property type="entry name" value="Retrovirus_Pol_polyprotein"/>
</dbReference>
<dbReference type="GO" id="GO:0003676">
    <property type="term" value="F:nucleic acid binding"/>
    <property type="evidence" value="ECO:0007669"/>
    <property type="project" value="InterPro"/>
</dbReference>
<dbReference type="AlphaFoldDB" id="A0AAV2QWY2"/>
<dbReference type="PANTHER" id="PTHR37984:SF5">
    <property type="entry name" value="PROTEIN NYNRIN-LIKE"/>
    <property type="match status" value="1"/>
</dbReference>
<comment type="caution">
    <text evidence="3">The sequence shown here is derived from an EMBL/GenBank/DDBJ whole genome shotgun (WGS) entry which is preliminary data.</text>
</comment>
<feature type="compositionally biased region" description="Polar residues" evidence="1">
    <location>
        <begin position="243"/>
        <end position="252"/>
    </location>
</feature>
<feature type="region of interest" description="Disordered" evidence="1">
    <location>
        <begin position="357"/>
        <end position="402"/>
    </location>
</feature>
<dbReference type="PANTHER" id="PTHR37984">
    <property type="entry name" value="PROTEIN CBG26694"/>
    <property type="match status" value="1"/>
</dbReference>
<reference evidence="3 4" key="1">
    <citation type="submission" date="2024-05" db="EMBL/GenBank/DDBJ databases">
        <authorList>
            <person name="Wallberg A."/>
        </authorList>
    </citation>
    <scope>NUCLEOTIDE SEQUENCE [LARGE SCALE GENOMIC DNA]</scope>
</reference>
<dbReference type="InterPro" id="IPR036397">
    <property type="entry name" value="RNaseH_sf"/>
</dbReference>
<gene>
    <name evidence="3" type="ORF">MNOR_LOCUS17957</name>
</gene>
<accession>A0AAV2QWY2</accession>
<evidence type="ECO:0000259" key="2">
    <source>
        <dbReference type="PROSITE" id="PS50994"/>
    </source>
</evidence>
<dbReference type="InterPro" id="IPR032675">
    <property type="entry name" value="LRR_dom_sf"/>
</dbReference>
<dbReference type="Gene3D" id="3.30.420.10">
    <property type="entry name" value="Ribonuclease H-like superfamily/Ribonuclease H"/>
    <property type="match status" value="1"/>
</dbReference>
<feature type="domain" description="Integrase catalytic" evidence="2">
    <location>
        <begin position="1"/>
        <end position="127"/>
    </location>
</feature>
<keyword evidence="4" id="KW-1185">Reference proteome</keyword>
<name>A0AAV2QWY2_MEGNR</name>
<dbReference type="SUPFAM" id="SSF53098">
    <property type="entry name" value="Ribonuclease H-like"/>
    <property type="match status" value="1"/>
</dbReference>
<organism evidence="3 4">
    <name type="scientific">Meganyctiphanes norvegica</name>
    <name type="common">Northern krill</name>
    <name type="synonym">Thysanopoda norvegica</name>
    <dbReference type="NCBI Taxonomy" id="48144"/>
    <lineage>
        <taxon>Eukaryota</taxon>
        <taxon>Metazoa</taxon>
        <taxon>Ecdysozoa</taxon>
        <taxon>Arthropoda</taxon>
        <taxon>Crustacea</taxon>
        <taxon>Multicrustacea</taxon>
        <taxon>Malacostraca</taxon>
        <taxon>Eumalacostraca</taxon>
        <taxon>Eucarida</taxon>
        <taxon>Euphausiacea</taxon>
        <taxon>Euphausiidae</taxon>
        <taxon>Meganyctiphanes</taxon>
    </lineage>
</organism>
<protein>
    <recommendedName>
        <fullName evidence="2">Integrase catalytic domain-containing protein</fullName>
    </recommendedName>
</protein>